<dbReference type="PANTHER" id="PTHR47926:SF374">
    <property type="entry name" value="PENTATRICOPEPTIDE REPEAT-CONTAINING PROTEIN"/>
    <property type="match status" value="1"/>
</dbReference>
<dbReference type="AlphaFoldDB" id="A0A9J6ANE8"/>
<evidence type="ECO:0000256" key="2">
    <source>
        <dbReference type="ARBA" id="ARBA00008668"/>
    </source>
</evidence>
<dbReference type="CDD" id="cd01837">
    <property type="entry name" value="SGNH_plant_lipase_like"/>
    <property type="match status" value="1"/>
</dbReference>
<dbReference type="Gene3D" id="1.25.40.10">
    <property type="entry name" value="Tetratricopeptide repeat domain"/>
    <property type="match status" value="3"/>
</dbReference>
<evidence type="ECO:0000256" key="3">
    <source>
        <dbReference type="ARBA" id="ARBA00022737"/>
    </source>
</evidence>
<dbReference type="InterPro" id="IPR046960">
    <property type="entry name" value="PPR_At4g14850-like_plant"/>
</dbReference>
<proteinExistence type="inferred from homology"/>
<comment type="caution">
    <text evidence="6">The sequence shown here is derived from an EMBL/GenBank/DDBJ whole genome shotgun (WGS) entry which is preliminary data.</text>
</comment>
<dbReference type="FunFam" id="1.25.40.10:FF:000196">
    <property type="entry name" value="Pentatricopeptide repeat-containing protein At4g14850"/>
    <property type="match status" value="1"/>
</dbReference>
<reference evidence="6 7" key="1">
    <citation type="submission" date="2020-09" db="EMBL/GenBank/DDBJ databases">
        <title>De no assembly of potato wild relative species, Solanum commersonii.</title>
        <authorList>
            <person name="Cho K."/>
        </authorList>
    </citation>
    <scope>NUCLEOTIDE SEQUENCE [LARGE SCALE GENOMIC DNA]</scope>
    <source>
        <strain evidence="6">LZ3.2</strain>
        <tissue evidence="6">Leaf</tissue>
    </source>
</reference>
<dbReference type="Gene3D" id="3.40.50.1110">
    <property type="entry name" value="SGNH hydrolase"/>
    <property type="match status" value="1"/>
</dbReference>
<dbReference type="InterPro" id="IPR001087">
    <property type="entry name" value="GDSL"/>
</dbReference>
<evidence type="ECO:0000256" key="5">
    <source>
        <dbReference type="SAM" id="SignalP"/>
    </source>
</evidence>
<dbReference type="Pfam" id="PF01535">
    <property type="entry name" value="PPR"/>
    <property type="match status" value="7"/>
</dbReference>
<organism evidence="6 7">
    <name type="scientific">Solanum commersonii</name>
    <name type="common">Commerson's wild potato</name>
    <name type="synonym">Commerson's nightshade</name>
    <dbReference type="NCBI Taxonomy" id="4109"/>
    <lineage>
        <taxon>Eukaryota</taxon>
        <taxon>Viridiplantae</taxon>
        <taxon>Streptophyta</taxon>
        <taxon>Embryophyta</taxon>
        <taxon>Tracheophyta</taxon>
        <taxon>Spermatophyta</taxon>
        <taxon>Magnoliopsida</taxon>
        <taxon>eudicotyledons</taxon>
        <taxon>Gunneridae</taxon>
        <taxon>Pentapetalae</taxon>
        <taxon>asterids</taxon>
        <taxon>lamiids</taxon>
        <taxon>Solanales</taxon>
        <taxon>Solanaceae</taxon>
        <taxon>Solanoideae</taxon>
        <taxon>Solaneae</taxon>
        <taxon>Solanum</taxon>
    </lineage>
</organism>
<feature type="repeat" description="PPR" evidence="4">
    <location>
        <begin position="484"/>
        <end position="518"/>
    </location>
</feature>
<feature type="signal peptide" evidence="5">
    <location>
        <begin position="1"/>
        <end position="22"/>
    </location>
</feature>
<dbReference type="InterPro" id="IPR002885">
    <property type="entry name" value="PPR_rpt"/>
</dbReference>
<dbReference type="Pfam" id="PF13041">
    <property type="entry name" value="PPR_2"/>
    <property type="match status" value="1"/>
</dbReference>
<feature type="chain" id="PRO_5039938547" evidence="5">
    <location>
        <begin position="23"/>
        <end position="1066"/>
    </location>
</feature>
<feature type="repeat" description="PPR" evidence="4">
    <location>
        <begin position="718"/>
        <end position="752"/>
    </location>
</feature>
<sequence length="1066" mass="118717">MAATLITLLLSLLILMVKIGDAQQVLKLQNPLLMNCRFDKIYQFGDSISDTGNCIRETLCEAQSWCKRPPYGINFYQNVTGRCSNGMLIIDFIAVECGLPLLNPYKDENAEFRHGVNFAVAGSTAISAEFLAENNIDNIGATNSSLSVQLDWMSSHFHTTCSPNCPEKLNNSLFLVGEIGGNEFNFGLLQGKTIEELRRIVPQVVQTIIHAVKRIIGFGATRIIVPGNFPIGCIPLFLTEFMTNNSTAYDEHHCLKDLNNFVIFYNRYLQQAIDELKKDYPNITLIYGDNYNAFMWLLENAVSLGFDNNSLQKACCGIGGEYNYNGHRSCGDPMVPVCVDPNTHISWDGIHFTQNAYSWLARWLIDDMLPKLNCQIIIPPKELESLCISLTGVLLNVIWMNAGWMFLNPKPGFPSYLSCLLFHFRPFSSVKPPSFPVNSARGIGLLLSTSGREGNVRLGSSIHASILKDPEFVLLGNQSSAQDVLVVWNSLLTMYARCGRTQDASQVFDEMPVKDTVSWNSIVSGFLSNGNFKMGFGYFKEMMGSSSFKFDHASLTTILSACDGLDFIMVNKMMHGLILLSGLEREIAVSNALITSYFRCGCADSGRQVFDEMAMRNVISWTAVISGLAQNEFCEKSLDLLVKMQGAAVVPNYLTYLSALLACSGMKALGEARQIHGIVWKLGFQSDLCIESALMDVYSKCGSVQDAWQMFESAEVLDTIAMTVMLVGFAKNGYEEEALQIFVKMVKAGVDIDPDVVSAILGVFGSDTSLALGKQVHSLIIKKGFISNSFVRNGLINMYSKCGELEESVKIFNSIAQRNSVSWNSIIAAYARHGNGYRALQLYEEMRSYGVDPTDITFISLLHACSHVGLVNKGMEFFESMQIIYGMTPRMEHYAAVVDLLGRAGLLCEAKSFIEELPVKPDIFIWQALLGACSIHGDAEIGKYAADQWLLTSPDNPVPFVLLANIYSSRGRWKERARTIRKMKETGVAKETGTSWIEIEKEIHCFVVADQRHPRTMIIYSTLLELFRHMRDEGYVPDNRFILYYMDGDETDFSVDLQDTSQLVGG</sequence>
<dbReference type="PROSITE" id="PS51375">
    <property type="entry name" value="PPR"/>
    <property type="match status" value="4"/>
</dbReference>
<dbReference type="EMBL" id="JACXVP010000002">
    <property type="protein sequence ID" value="KAG5626168.1"/>
    <property type="molecule type" value="Genomic_DNA"/>
</dbReference>
<name>A0A9J6ANE8_SOLCO</name>
<dbReference type="GO" id="GO:0009451">
    <property type="term" value="P:RNA modification"/>
    <property type="evidence" value="ECO:0007669"/>
    <property type="project" value="InterPro"/>
</dbReference>
<dbReference type="GO" id="GO:0016788">
    <property type="term" value="F:hydrolase activity, acting on ester bonds"/>
    <property type="evidence" value="ECO:0007669"/>
    <property type="project" value="InterPro"/>
</dbReference>
<dbReference type="InterPro" id="IPR046848">
    <property type="entry name" value="E_motif"/>
</dbReference>
<evidence type="ECO:0000313" key="7">
    <source>
        <dbReference type="Proteomes" id="UP000824120"/>
    </source>
</evidence>
<dbReference type="InterPro" id="IPR036514">
    <property type="entry name" value="SGNH_hydro_sf"/>
</dbReference>
<keyword evidence="7" id="KW-1185">Reference proteome</keyword>
<dbReference type="Pfam" id="PF00657">
    <property type="entry name" value="Lipase_GDSL"/>
    <property type="match status" value="1"/>
</dbReference>
<dbReference type="Pfam" id="PF20431">
    <property type="entry name" value="E_motif"/>
    <property type="match status" value="1"/>
</dbReference>
<feature type="repeat" description="PPR" evidence="4">
    <location>
        <begin position="617"/>
        <end position="651"/>
    </location>
</feature>
<evidence type="ECO:0000313" key="6">
    <source>
        <dbReference type="EMBL" id="KAG5626168.1"/>
    </source>
</evidence>
<keyword evidence="3" id="KW-0677">Repeat</keyword>
<protein>
    <submittedName>
        <fullName evidence="6">Uncharacterized protein</fullName>
    </submittedName>
</protein>
<evidence type="ECO:0000256" key="4">
    <source>
        <dbReference type="PROSITE-ProRule" id="PRU00708"/>
    </source>
</evidence>
<evidence type="ECO:0000256" key="1">
    <source>
        <dbReference type="ARBA" id="ARBA00006643"/>
    </source>
</evidence>
<dbReference type="InterPro" id="IPR011990">
    <property type="entry name" value="TPR-like_helical_dom_sf"/>
</dbReference>
<dbReference type="NCBIfam" id="TIGR00756">
    <property type="entry name" value="PPR"/>
    <property type="match status" value="4"/>
</dbReference>
<comment type="similarity">
    <text evidence="2">Belongs to the 'GDSL' lipolytic enzyme family.</text>
</comment>
<dbReference type="InterPro" id="IPR035669">
    <property type="entry name" value="SGNH_plant_lipase-like"/>
</dbReference>
<dbReference type="Proteomes" id="UP000824120">
    <property type="component" value="Chromosome 2"/>
</dbReference>
<keyword evidence="5" id="KW-0732">Signal</keyword>
<accession>A0A9J6ANE8</accession>
<gene>
    <name evidence="6" type="ORF">H5410_011386</name>
</gene>
<comment type="similarity">
    <text evidence="1">Belongs to the PPR family. PCMP-H subfamily.</text>
</comment>
<dbReference type="SUPFAM" id="SSF52266">
    <property type="entry name" value="SGNH hydrolase"/>
    <property type="match status" value="1"/>
</dbReference>
<dbReference type="FunFam" id="1.25.40.10:FF:000690">
    <property type="entry name" value="Pentatricopeptide repeat-containing protein"/>
    <property type="match status" value="1"/>
</dbReference>
<dbReference type="OrthoDB" id="635740at2759"/>
<dbReference type="GO" id="GO:0003729">
    <property type="term" value="F:mRNA binding"/>
    <property type="evidence" value="ECO:0007669"/>
    <property type="project" value="UniProtKB-ARBA"/>
</dbReference>
<dbReference type="PANTHER" id="PTHR47926">
    <property type="entry name" value="PENTATRICOPEPTIDE REPEAT-CONTAINING PROTEIN"/>
    <property type="match status" value="1"/>
</dbReference>
<feature type="repeat" description="PPR" evidence="4">
    <location>
        <begin position="819"/>
        <end position="853"/>
    </location>
</feature>